<proteinExistence type="predicted"/>
<evidence type="ECO:0000313" key="1">
    <source>
        <dbReference type="EMBL" id="MBD3665145.1"/>
    </source>
</evidence>
<dbReference type="Proteomes" id="UP000635142">
    <property type="component" value="Unassembled WGS sequence"/>
</dbReference>
<comment type="caution">
    <text evidence="1">The sequence shown here is derived from an EMBL/GenBank/DDBJ whole genome shotgun (WGS) entry which is preliminary data.</text>
</comment>
<dbReference type="InterPro" id="IPR021251">
    <property type="entry name" value="DUF2793"/>
</dbReference>
<dbReference type="EMBL" id="JACTAG010000002">
    <property type="protein sequence ID" value="MBD3665145.1"/>
    <property type="molecule type" value="Genomic_DNA"/>
</dbReference>
<sequence>MPEKTPTLSLPYIQPGQAQKHVTHNEALRILDAVTQLSVISASLTEPPALPDLGDRYIIANGATGAWAGHDHKLALWVDNTWQLFEASVGWRADIAGSGETYRFDGTEWVALDQADLQNLPFVGVQTAADTTNRLAVSSDATLLNHAGGGHQLKLNKAGAGDTASLLFQTGFSGRAELGTTGSDGFAIKVSSDGGSFVNAMLVDGSNGHVAIGQATPDQALTVAANAVEPSVQVRNLGGTGGAAFRMTDDLSGGDWKFKIKADGSFKLRNETAATDVLQIANAPYVASFLGPVGLPSFTVATLPAAGTAGAGAQLYVSDEAGGAVPAFSDGTSWRRVTDRAIVS</sequence>
<accession>A0A927D4Q6</accession>
<keyword evidence="2" id="KW-1185">Reference proteome</keyword>
<protein>
    <submittedName>
        <fullName evidence="1">DUF2793 domain-containing protein</fullName>
    </submittedName>
</protein>
<dbReference type="AlphaFoldDB" id="A0A927D4Q6"/>
<organism evidence="1 2">
    <name type="scientific">Sulfitobacter aestuariivivens</name>
    <dbReference type="NCBI Taxonomy" id="2766981"/>
    <lineage>
        <taxon>Bacteria</taxon>
        <taxon>Pseudomonadati</taxon>
        <taxon>Pseudomonadota</taxon>
        <taxon>Alphaproteobacteria</taxon>
        <taxon>Rhodobacterales</taxon>
        <taxon>Roseobacteraceae</taxon>
        <taxon>Sulfitobacter</taxon>
    </lineage>
</organism>
<gene>
    <name evidence="1" type="ORF">H9Q16_14520</name>
</gene>
<reference evidence="1" key="1">
    <citation type="submission" date="2020-08" db="EMBL/GenBank/DDBJ databases">
        <title>Sulfitobacter aestuariivivens sp. nov., isolated from a tidal flat.</title>
        <authorList>
            <person name="Park S."/>
            <person name="Yoon J.-H."/>
        </authorList>
    </citation>
    <scope>NUCLEOTIDE SEQUENCE</scope>
    <source>
        <strain evidence="1">TSTF-M16</strain>
    </source>
</reference>
<dbReference type="RefSeq" id="WP_191076140.1">
    <property type="nucleotide sequence ID" value="NZ_JACTAG010000002.1"/>
</dbReference>
<dbReference type="Pfam" id="PF10983">
    <property type="entry name" value="DUF2793"/>
    <property type="match status" value="1"/>
</dbReference>
<evidence type="ECO:0000313" key="2">
    <source>
        <dbReference type="Proteomes" id="UP000635142"/>
    </source>
</evidence>
<name>A0A927D4Q6_9RHOB</name>